<feature type="compositionally biased region" description="Polar residues" evidence="1">
    <location>
        <begin position="58"/>
        <end position="67"/>
    </location>
</feature>
<evidence type="ECO:0000256" key="1">
    <source>
        <dbReference type="SAM" id="MobiDB-lite"/>
    </source>
</evidence>
<protein>
    <submittedName>
        <fullName evidence="2">Uncharacterized protein</fullName>
    </submittedName>
</protein>
<organism evidence="2 3">
    <name type="scientific">Linum trigynum</name>
    <dbReference type="NCBI Taxonomy" id="586398"/>
    <lineage>
        <taxon>Eukaryota</taxon>
        <taxon>Viridiplantae</taxon>
        <taxon>Streptophyta</taxon>
        <taxon>Embryophyta</taxon>
        <taxon>Tracheophyta</taxon>
        <taxon>Spermatophyta</taxon>
        <taxon>Magnoliopsida</taxon>
        <taxon>eudicotyledons</taxon>
        <taxon>Gunneridae</taxon>
        <taxon>Pentapetalae</taxon>
        <taxon>rosids</taxon>
        <taxon>fabids</taxon>
        <taxon>Malpighiales</taxon>
        <taxon>Linaceae</taxon>
        <taxon>Linum</taxon>
    </lineage>
</organism>
<name>A0AAV2F5C8_9ROSI</name>
<feature type="compositionally biased region" description="Acidic residues" evidence="1">
    <location>
        <begin position="118"/>
        <end position="134"/>
    </location>
</feature>
<feature type="region of interest" description="Disordered" evidence="1">
    <location>
        <begin position="83"/>
        <end position="143"/>
    </location>
</feature>
<evidence type="ECO:0000313" key="3">
    <source>
        <dbReference type="Proteomes" id="UP001497516"/>
    </source>
</evidence>
<gene>
    <name evidence="2" type="ORF">LTRI10_LOCUS33600</name>
</gene>
<sequence length="143" mass="16289">MIGPRIPQNGKSKSRKTCPRLKKQSEQEPRRLNKMIGPSPTKRSSIEVGSTLKEKPATQLSQSTRNTVDISRRYVGYSKKVSIPSRDFTSSQPISTKANHFNERRKSHKGPSSWNAREEEDEDYKMEDDSEYDSTDQTCGLPI</sequence>
<accession>A0AAV2F5C8</accession>
<feature type="compositionally biased region" description="Polar residues" evidence="1">
    <location>
        <begin position="87"/>
        <end position="99"/>
    </location>
</feature>
<dbReference type="Proteomes" id="UP001497516">
    <property type="component" value="Chromosome 6"/>
</dbReference>
<evidence type="ECO:0000313" key="2">
    <source>
        <dbReference type="EMBL" id="CAL1392993.1"/>
    </source>
</evidence>
<proteinExistence type="predicted"/>
<dbReference type="EMBL" id="OZ034819">
    <property type="protein sequence ID" value="CAL1392993.1"/>
    <property type="molecule type" value="Genomic_DNA"/>
</dbReference>
<reference evidence="2 3" key="1">
    <citation type="submission" date="2024-04" db="EMBL/GenBank/DDBJ databases">
        <authorList>
            <person name="Fracassetti M."/>
        </authorList>
    </citation>
    <scope>NUCLEOTIDE SEQUENCE [LARGE SCALE GENOMIC DNA]</scope>
</reference>
<feature type="region of interest" description="Disordered" evidence="1">
    <location>
        <begin position="1"/>
        <end position="67"/>
    </location>
</feature>
<feature type="compositionally biased region" description="Basic residues" evidence="1">
    <location>
        <begin position="12"/>
        <end position="22"/>
    </location>
</feature>
<dbReference type="AlphaFoldDB" id="A0AAV2F5C8"/>
<keyword evidence="3" id="KW-1185">Reference proteome</keyword>